<dbReference type="Proteomes" id="UP000828941">
    <property type="component" value="Chromosome 7"/>
</dbReference>
<comment type="caution">
    <text evidence="1">The sequence shown here is derived from an EMBL/GenBank/DDBJ whole genome shotgun (WGS) entry which is preliminary data.</text>
</comment>
<evidence type="ECO:0000313" key="2">
    <source>
        <dbReference type="Proteomes" id="UP000828941"/>
    </source>
</evidence>
<accession>A0ACB9NBP4</accession>
<name>A0ACB9NBP4_BAUVA</name>
<sequence length="1023" mass="115712">MKSTREKENNRCITLQMHNLHQRLHHALNLGTRYFDEKTNKWRWKCANIEVQKQVLRSIDAFLDSLSGDAQASHHTIVKDSIDDVLGALLWILQGKNGLLLSMAANSAVKLVGTLPNSVWQSHIFDLIHPLSTLLSSHQTEVAVACSTALNLVISNLSVTSEKAVWEALNGAECVLCIVGNINNFNRGVKKIEYFEEVASLLSTILWRWPPSRFPVWNDDKLIKALVDMHIKTDFSTRLAVLKLYKSLALCGTVAKRLIEDGEVFLRMVVQSMAKSHPHVIRLEGFRLAQCLLASQENCLKVMDFCGEALVEAIICGMGEMRHNSRKPAKIRIALLVEACQLALVTRWAGEHHIAFWKQGIDTVLLNLLIEDILEQSYEHVLSLEEQISLVKEGLKANYLLSVRGYVWDILGWIAIHCEENFNPIKHGSELRINLLITCACLTFVDEIEKWCRICQKDVGDNFTSEPASRAVLMMIYSPCNYIASQARFILSEILKGKGITYLKNLIHTLDYASSLVSYGSFDKLQLAINLNGLTCFSSLPEYQRCIAESKGLKVVLIIVQRCLSNEIHVERFSFAPHLHTNFLGRTCCWVCSDDWEGSNILLFYGLWGLAEVTHQCGSLQDNPSIFTQEIASIEAQLVSKFHEICSSTTFSPGLRWYATYILSYFGFYGFPNELAQKIGKSLNEKEYADMQLIVANGDSLSVHGVLLAVRCPSLLPPEGLPVIGKRNDGLSSRELTNKYSRETMREVRLSVHVDYEALVKLLEYIYLGCLHADEETVKKLKVLAKRCNLRPLLRTLYKKSPKWGMSFPSLDLASCLGSAGSCFSDVMLEANTDKLIGWTCNICSHSLPHFHAHKVILQSGCDYFRALFHSGMQESHSQIIKVDISWEAMVILVHWFYSNELPNPPSGCLWDNMDNEKKLSKLQAYVELCWLAEFWVWENIQEPCWNVIMSCLDSAKHLSVKIIKIAANYSLWKLVDVAANYLAPSYCQLRDSGELEELDDMLVHLIYSASLRLAKKAEIAFR</sequence>
<dbReference type="EMBL" id="CM039432">
    <property type="protein sequence ID" value="KAI4333347.1"/>
    <property type="molecule type" value="Genomic_DNA"/>
</dbReference>
<reference evidence="1 2" key="1">
    <citation type="journal article" date="2022" name="DNA Res.">
        <title>Chromosomal-level genome assembly of the orchid tree Bauhinia variegata (Leguminosae; Cercidoideae) supports the allotetraploid origin hypothesis of Bauhinia.</title>
        <authorList>
            <person name="Zhong Y."/>
            <person name="Chen Y."/>
            <person name="Zheng D."/>
            <person name="Pang J."/>
            <person name="Liu Y."/>
            <person name="Luo S."/>
            <person name="Meng S."/>
            <person name="Qian L."/>
            <person name="Wei D."/>
            <person name="Dai S."/>
            <person name="Zhou R."/>
        </authorList>
    </citation>
    <scope>NUCLEOTIDE SEQUENCE [LARGE SCALE GENOMIC DNA]</scope>
    <source>
        <strain evidence="1">BV-YZ2020</strain>
    </source>
</reference>
<protein>
    <submittedName>
        <fullName evidence="1">Uncharacterized protein</fullName>
    </submittedName>
</protein>
<gene>
    <name evidence="1" type="ORF">L6164_018174</name>
</gene>
<proteinExistence type="predicted"/>
<keyword evidence="2" id="KW-1185">Reference proteome</keyword>
<evidence type="ECO:0000313" key="1">
    <source>
        <dbReference type="EMBL" id="KAI4333347.1"/>
    </source>
</evidence>
<organism evidence="1 2">
    <name type="scientific">Bauhinia variegata</name>
    <name type="common">Purple orchid tree</name>
    <name type="synonym">Phanera variegata</name>
    <dbReference type="NCBI Taxonomy" id="167791"/>
    <lineage>
        <taxon>Eukaryota</taxon>
        <taxon>Viridiplantae</taxon>
        <taxon>Streptophyta</taxon>
        <taxon>Embryophyta</taxon>
        <taxon>Tracheophyta</taxon>
        <taxon>Spermatophyta</taxon>
        <taxon>Magnoliopsida</taxon>
        <taxon>eudicotyledons</taxon>
        <taxon>Gunneridae</taxon>
        <taxon>Pentapetalae</taxon>
        <taxon>rosids</taxon>
        <taxon>fabids</taxon>
        <taxon>Fabales</taxon>
        <taxon>Fabaceae</taxon>
        <taxon>Cercidoideae</taxon>
        <taxon>Cercideae</taxon>
        <taxon>Bauhiniinae</taxon>
        <taxon>Bauhinia</taxon>
    </lineage>
</organism>